<evidence type="ECO:0000256" key="1">
    <source>
        <dbReference type="ARBA" id="ARBA00004141"/>
    </source>
</evidence>
<evidence type="ECO:0000256" key="4">
    <source>
        <dbReference type="ARBA" id="ARBA00023136"/>
    </source>
</evidence>
<comment type="subcellular location">
    <subcellularLocation>
        <location evidence="1">Membrane</location>
        <topology evidence="1">Multi-pass membrane protein</topology>
    </subcellularLocation>
</comment>
<organism evidence="7">
    <name type="scientific">Burkholderia stagnalis</name>
    <dbReference type="NCBI Taxonomy" id="1503054"/>
    <lineage>
        <taxon>Bacteria</taxon>
        <taxon>Pseudomonadati</taxon>
        <taxon>Pseudomonadota</taxon>
        <taxon>Betaproteobacteria</taxon>
        <taxon>Burkholderiales</taxon>
        <taxon>Burkholderiaceae</taxon>
        <taxon>Burkholderia</taxon>
        <taxon>Burkholderia cepacia complex</taxon>
    </lineage>
</organism>
<gene>
    <name evidence="7" type="ORF">WT44_26665</name>
</gene>
<feature type="domain" description="GtrA/DPMS transmembrane" evidence="6">
    <location>
        <begin position="20"/>
        <end position="139"/>
    </location>
</feature>
<dbReference type="AlphaFoldDB" id="A0A107ADM5"/>
<keyword evidence="2 5" id="KW-0812">Transmembrane</keyword>
<dbReference type="GO" id="GO:0000271">
    <property type="term" value="P:polysaccharide biosynthetic process"/>
    <property type="evidence" value="ECO:0007669"/>
    <property type="project" value="InterPro"/>
</dbReference>
<accession>A0A107ADM5</accession>
<dbReference type="InterPro" id="IPR007267">
    <property type="entry name" value="GtrA_DPMS_TM"/>
</dbReference>
<dbReference type="Pfam" id="PF04138">
    <property type="entry name" value="GtrA_DPMS_TM"/>
    <property type="match status" value="1"/>
</dbReference>
<evidence type="ECO:0000256" key="5">
    <source>
        <dbReference type="SAM" id="Phobius"/>
    </source>
</evidence>
<protein>
    <recommendedName>
        <fullName evidence="6">GtrA/DPMS transmembrane domain-containing protein</fullName>
    </recommendedName>
</protein>
<feature type="transmembrane region" description="Helical" evidence="5">
    <location>
        <begin position="40"/>
        <end position="67"/>
    </location>
</feature>
<dbReference type="Proteomes" id="UP000068603">
    <property type="component" value="Unassembled WGS sequence"/>
</dbReference>
<evidence type="ECO:0000256" key="2">
    <source>
        <dbReference type="ARBA" id="ARBA00022692"/>
    </source>
</evidence>
<dbReference type="EMBL" id="LPHB01000071">
    <property type="protein sequence ID" value="KWA55928.1"/>
    <property type="molecule type" value="Genomic_DNA"/>
</dbReference>
<reference evidence="7 8" key="1">
    <citation type="submission" date="2015-11" db="EMBL/GenBank/DDBJ databases">
        <title>Expanding the genomic diversity of Burkholderia species for the development of highly accurate diagnostics.</title>
        <authorList>
            <person name="Sahl J."/>
            <person name="Keim P."/>
            <person name="Wagner D."/>
        </authorList>
    </citation>
    <scope>NUCLEOTIDE SEQUENCE [LARGE SCALE GENOMIC DNA]</scope>
    <source>
        <strain evidence="7 8">MSMB1960WGS</strain>
    </source>
</reference>
<feature type="transmembrane region" description="Helical" evidence="5">
    <location>
        <begin position="117"/>
        <end position="134"/>
    </location>
</feature>
<evidence type="ECO:0000313" key="8">
    <source>
        <dbReference type="Proteomes" id="UP000068603"/>
    </source>
</evidence>
<keyword evidence="4 5" id="KW-0472">Membrane</keyword>
<evidence type="ECO:0000259" key="6">
    <source>
        <dbReference type="Pfam" id="PF04138"/>
    </source>
</evidence>
<comment type="caution">
    <text evidence="7">The sequence shown here is derived from an EMBL/GenBank/DDBJ whole genome shotgun (WGS) entry which is preliminary data.</text>
</comment>
<feature type="transmembrane region" description="Helical" evidence="5">
    <location>
        <begin position="17"/>
        <end position="34"/>
    </location>
</feature>
<evidence type="ECO:0000313" key="7">
    <source>
        <dbReference type="EMBL" id="KWA55928.1"/>
    </source>
</evidence>
<dbReference type="RefSeq" id="WP_060149153.1">
    <property type="nucleotide sequence ID" value="NZ_LPGD01000045.1"/>
</dbReference>
<evidence type="ECO:0000256" key="3">
    <source>
        <dbReference type="ARBA" id="ARBA00022989"/>
    </source>
</evidence>
<keyword evidence="3 5" id="KW-1133">Transmembrane helix</keyword>
<sequence length="142" mass="15780">MSAAQAATTRSEESKRFLMFLLTGGLAAAVNWSSRIAYNLWVPFSTAIVLAYLTGMITAFVLAKLFVFTRSTQSTGKSVFFFTLVNVLAVVQTWLVSMGLSYYMLPRLGIVWHAKEIAHLVGVAVPVFSSYIGHKKWSFKED</sequence>
<proteinExistence type="predicted"/>
<dbReference type="GO" id="GO:0016020">
    <property type="term" value="C:membrane"/>
    <property type="evidence" value="ECO:0007669"/>
    <property type="project" value="UniProtKB-SubCell"/>
</dbReference>
<name>A0A107ADM5_9BURK</name>
<feature type="transmembrane region" description="Helical" evidence="5">
    <location>
        <begin position="79"/>
        <end position="105"/>
    </location>
</feature>